<feature type="compositionally biased region" description="Basic residues" evidence="2">
    <location>
        <begin position="158"/>
        <end position="173"/>
    </location>
</feature>
<feature type="compositionally biased region" description="Basic residues" evidence="2">
    <location>
        <begin position="232"/>
        <end position="243"/>
    </location>
</feature>
<organism evidence="3 4">
    <name type="scientific">Anaeramoeba flamelloides</name>
    <dbReference type="NCBI Taxonomy" id="1746091"/>
    <lineage>
        <taxon>Eukaryota</taxon>
        <taxon>Metamonada</taxon>
        <taxon>Anaeramoebidae</taxon>
        <taxon>Anaeramoeba</taxon>
    </lineage>
</organism>
<reference evidence="3" key="1">
    <citation type="submission" date="2022-08" db="EMBL/GenBank/DDBJ databases">
        <title>Novel sulphate-reducing endosymbionts in the free-living metamonad Anaeramoeba.</title>
        <authorList>
            <person name="Jerlstrom-Hultqvist J."/>
            <person name="Cepicka I."/>
            <person name="Gallot-Lavallee L."/>
            <person name="Salas-Leiva D."/>
            <person name="Curtis B.A."/>
            <person name="Zahonova K."/>
            <person name="Pipaliya S."/>
            <person name="Dacks J."/>
            <person name="Roger A.J."/>
        </authorList>
    </citation>
    <scope>NUCLEOTIDE SEQUENCE</scope>
    <source>
        <strain evidence="3">Busselton2</strain>
    </source>
</reference>
<evidence type="ECO:0000256" key="2">
    <source>
        <dbReference type="SAM" id="MobiDB-lite"/>
    </source>
</evidence>
<gene>
    <name evidence="3" type="ORF">M0812_00639</name>
</gene>
<proteinExistence type="predicted"/>
<accession>A0AAV8A1K0</accession>
<evidence type="ECO:0000313" key="4">
    <source>
        <dbReference type="Proteomes" id="UP001146793"/>
    </source>
</evidence>
<dbReference type="AlphaFoldDB" id="A0AAV8A1K0"/>
<evidence type="ECO:0000256" key="1">
    <source>
        <dbReference type="SAM" id="Coils"/>
    </source>
</evidence>
<comment type="caution">
    <text evidence="3">The sequence shown here is derived from an EMBL/GenBank/DDBJ whole genome shotgun (WGS) entry which is preliminary data.</text>
</comment>
<keyword evidence="1" id="KW-0175">Coiled coil</keyword>
<sequence length="275" mass="32199">MNLNSLDNSLNLSDLMRNEQLPYLLNSCDSGSELIAFKHSRDLSYEDFCSDFESTTGFLSKLPSSNNNSNDELFFGDTYKNKSLSNSNSESNDLIQASLENFQLKDEIEQLEKEIQLMKWEIDKERLMANNTARKLLETKRMLSFALSQEKKLYQNTNKRRNVIQQQTKKKNSHFSLFHQQSNQKTRKPQYKQSNTQKPKPKSKSKMFQNTRNKTKPKNKLAMLKKDSLFVQKKKKAMKRNLNQKKPQQKILDSSNFSLFVSQLKQLQTESQNEN</sequence>
<name>A0AAV8A1K0_9EUKA</name>
<feature type="compositionally biased region" description="Polar residues" evidence="2">
    <location>
        <begin position="174"/>
        <end position="184"/>
    </location>
</feature>
<dbReference type="Proteomes" id="UP001146793">
    <property type="component" value="Unassembled WGS sequence"/>
</dbReference>
<evidence type="ECO:0000313" key="3">
    <source>
        <dbReference type="EMBL" id="KAJ3448163.1"/>
    </source>
</evidence>
<protein>
    <submittedName>
        <fullName evidence="3">Uncharacterized protein</fullName>
    </submittedName>
</protein>
<feature type="coiled-coil region" evidence="1">
    <location>
        <begin position="94"/>
        <end position="128"/>
    </location>
</feature>
<feature type="region of interest" description="Disordered" evidence="2">
    <location>
        <begin position="156"/>
        <end position="255"/>
    </location>
</feature>
<dbReference type="EMBL" id="JANTQA010000015">
    <property type="protein sequence ID" value="KAJ3448163.1"/>
    <property type="molecule type" value="Genomic_DNA"/>
</dbReference>